<dbReference type="RefSeq" id="WP_008484173.1">
    <property type="nucleotide sequence ID" value="NZ_AMRI01000010.1"/>
</dbReference>
<keyword evidence="2" id="KW-1185">Reference proteome</keyword>
<dbReference type="STRING" id="745411.B3C1_08336"/>
<gene>
    <name evidence="1" type="ORF">B3C1_08336</name>
</gene>
<evidence type="ECO:0000313" key="2">
    <source>
        <dbReference type="Proteomes" id="UP000006755"/>
    </source>
</evidence>
<dbReference type="Pfam" id="PF04364">
    <property type="entry name" value="DNA_pol3_chi"/>
    <property type="match status" value="1"/>
</dbReference>
<dbReference type="eggNOG" id="COG2927">
    <property type="taxonomic scope" value="Bacteria"/>
</dbReference>
<keyword evidence="1" id="KW-0239">DNA-directed DNA polymerase</keyword>
<dbReference type="OrthoDB" id="5297568at2"/>
<evidence type="ECO:0000313" key="1">
    <source>
        <dbReference type="EMBL" id="EKE74881.1"/>
    </source>
</evidence>
<dbReference type="SUPFAM" id="SSF102400">
    <property type="entry name" value="DNA polymerase III chi subunit"/>
    <property type="match status" value="1"/>
</dbReference>
<protein>
    <submittedName>
        <fullName evidence="1">DNA-directed DNA polymerase</fullName>
    </submittedName>
</protein>
<keyword evidence="1" id="KW-0548">Nucleotidyltransferase</keyword>
<dbReference type="Gene3D" id="3.40.50.10110">
    <property type="entry name" value="DNA polymerase III subunit chi"/>
    <property type="match status" value="1"/>
</dbReference>
<dbReference type="GO" id="GO:0032298">
    <property type="term" value="P:positive regulation of DNA-templated DNA replication initiation"/>
    <property type="evidence" value="ECO:0007669"/>
    <property type="project" value="TreeGrafter"/>
</dbReference>
<dbReference type="InterPro" id="IPR007459">
    <property type="entry name" value="DNA_pol3_chi"/>
</dbReference>
<comment type="caution">
    <text evidence="1">The sequence shown here is derived from an EMBL/GenBank/DDBJ whole genome shotgun (WGS) entry which is preliminary data.</text>
</comment>
<keyword evidence="1" id="KW-0808">Transferase</keyword>
<dbReference type="EMBL" id="AMRI01000010">
    <property type="protein sequence ID" value="EKE74881.1"/>
    <property type="molecule type" value="Genomic_DNA"/>
</dbReference>
<proteinExistence type="predicted"/>
<dbReference type="AlphaFoldDB" id="K2IWL7"/>
<reference evidence="1 2" key="1">
    <citation type="journal article" date="2012" name="J. Bacteriol.">
        <title>Genome Sequence of Gallaecimonas xiamenensis Type Strain 3-C-1.</title>
        <authorList>
            <person name="Lai Q."/>
            <person name="Wang L."/>
            <person name="Wang W."/>
            <person name="Shao Z."/>
        </authorList>
    </citation>
    <scope>NUCLEOTIDE SEQUENCE [LARGE SCALE GENOMIC DNA]</scope>
    <source>
        <strain evidence="1 2">3-C-1</strain>
    </source>
</reference>
<sequence length="147" mass="16061">MSTVTFCSLPGDDLLAFACELAAHFHGQKQPVLITCQDRAQAEALDEALWIREPASFIPHNLADEGPKSGSPVAIYWPEAPMPRGRAVLINLHEAIPHVAVQCAQIFEAVPNSEPLKVAARARFRAYQQQGAAPKHMTLADFLAQTH</sequence>
<dbReference type="InterPro" id="IPR036768">
    <property type="entry name" value="PolIII_chi_sf"/>
</dbReference>
<dbReference type="GO" id="GO:0003887">
    <property type="term" value="F:DNA-directed DNA polymerase activity"/>
    <property type="evidence" value="ECO:0007669"/>
    <property type="project" value="UniProtKB-KW"/>
</dbReference>
<name>K2IWL7_9GAMM</name>
<organism evidence="1 2">
    <name type="scientific">Gallaecimonas xiamenensis 3-C-1</name>
    <dbReference type="NCBI Taxonomy" id="745411"/>
    <lineage>
        <taxon>Bacteria</taxon>
        <taxon>Pseudomonadati</taxon>
        <taxon>Pseudomonadota</taxon>
        <taxon>Gammaproteobacteria</taxon>
        <taxon>Enterobacterales</taxon>
        <taxon>Gallaecimonadaceae</taxon>
        <taxon>Gallaecimonas</taxon>
    </lineage>
</organism>
<dbReference type="GO" id="GO:0006260">
    <property type="term" value="P:DNA replication"/>
    <property type="evidence" value="ECO:0007669"/>
    <property type="project" value="InterPro"/>
</dbReference>
<dbReference type="GO" id="GO:0003677">
    <property type="term" value="F:DNA binding"/>
    <property type="evidence" value="ECO:0007669"/>
    <property type="project" value="InterPro"/>
</dbReference>
<dbReference type="PANTHER" id="PTHR38767:SF1">
    <property type="entry name" value="DNA POLYMERASE III SUBUNIT CHI"/>
    <property type="match status" value="1"/>
</dbReference>
<dbReference type="PANTHER" id="PTHR38767">
    <property type="entry name" value="DNA POLYMERASE III SUBUNIT CHI"/>
    <property type="match status" value="1"/>
</dbReference>
<dbReference type="Proteomes" id="UP000006755">
    <property type="component" value="Unassembled WGS sequence"/>
</dbReference>
<accession>K2IWL7</accession>